<dbReference type="PANTHER" id="PTHR30348">
    <property type="entry name" value="UNCHARACTERIZED PROTEIN YECE"/>
    <property type="match status" value="1"/>
</dbReference>
<sequence length="267" mass="29664">MIEIGVSGFTDHPDILSPRGGLAEYAQTFPVVEVDSTAYGIRKQSVMIGWRGLVPEGFRFIIKATNLMTQHQTADRATLIQEFALFADSIAPLIETEQLATILFQFPPRFGATARNVRYLAWIRELMPTLPIAVEFRNPSWFETGMRDSTLELLADSRMSNVAVDEPQTTGGSIPLVPETFGDTLFVRLHGRNRAGWASGERSERTNYDYSDDELREIATACAGVAQNVCYIFNNNAGHAAARNAQRLQELLGVEFNGLAPKQMSLF</sequence>
<dbReference type="PANTHER" id="PTHR30348:SF13">
    <property type="entry name" value="UPF0759 PROTEIN YUNF"/>
    <property type="match status" value="1"/>
</dbReference>
<evidence type="ECO:0000313" key="1">
    <source>
        <dbReference type="EMBL" id="WDF82290.1"/>
    </source>
</evidence>
<dbReference type="Gene3D" id="3.20.20.410">
    <property type="entry name" value="Protein of unknown function UPF0759"/>
    <property type="match status" value="1"/>
</dbReference>
<dbReference type="InterPro" id="IPR002763">
    <property type="entry name" value="DUF72"/>
</dbReference>
<keyword evidence="2" id="KW-1185">Reference proteome</keyword>
<dbReference type="SUPFAM" id="SSF117396">
    <property type="entry name" value="TM1631-like"/>
    <property type="match status" value="1"/>
</dbReference>
<dbReference type="RefSeq" id="WP_274259646.1">
    <property type="nucleotide sequence ID" value="NZ_CP117884.1"/>
</dbReference>
<name>A0ABY7WQ13_9LACO</name>
<gene>
    <name evidence="1" type="ORF">PQ472_10400</name>
</gene>
<accession>A0ABY7WQ13</accession>
<organism evidence="1 2">
    <name type="scientific">Lacticaseibacillus pabuli</name>
    <dbReference type="NCBI Taxonomy" id="3025672"/>
    <lineage>
        <taxon>Bacteria</taxon>
        <taxon>Bacillati</taxon>
        <taxon>Bacillota</taxon>
        <taxon>Bacilli</taxon>
        <taxon>Lactobacillales</taxon>
        <taxon>Lactobacillaceae</taxon>
        <taxon>Lacticaseibacillus</taxon>
    </lineage>
</organism>
<dbReference type="Proteomes" id="UP001220377">
    <property type="component" value="Chromosome"/>
</dbReference>
<evidence type="ECO:0000313" key="2">
    <source>
        <dbReference type="Proteomes" id="UP001220377"/>
    </source>
</evidence>
<dbReference type="EMBL" id="CP117884">
    <property type="protein sequence ID" value="WDF82290.1"/>
    <property type="molecule type" value="Genomic_DNA"/>
</dbReference>
<protein>
    <submittedName>
        <fullName evidence="1">DUF72 domain-containing protein</fullName>
    </submittedName>
</protein>
<reference evidence="1 2" key="1">
    <citation type="submission" date="2023-02" db="EMBL/GenBank/DDBJ databases">
        <title>Genome sequence of Lacticaseibacillus sp. KACC 23028.</title>
        <authorList>
            <person name="Kim S."/>
            <person name="Heo J."/>
            <person name="Kwon S.-W."/>
        </authorList>
    </citation>
    <scope>NUCLEOTIDE SEQUENCE [LARGE SCALE GENOMIC DNA]</scope>
    <source>
        <strain evidence="1 2">KACC 23028</strain>
    </source>
</reference>
<proteinExistence type="predicted"/>
<dbReference type="InterPro" id="IPR036520">
    <property type="entry name" value="UPF0759_sf"/>
</dbReference>
<dbReference type="Pfam" id="PF01904">
    <property type="entry name" value="DUF72"/>
    <property type="match status" value="1"/>
</dbReference>